<feature type="domain" description="PilZ" evidence="1">
    <location>
        <begin position="12"/>
        <end position="93"/>
    </location>
</feature>
<keyword evidence="3" id="KW-1185">Reference proteome</keyword>
<dbReference type="EMBL" id="JAMLDY010000009">
    <property type="protein sequence ID" value="MCP3735007.1"/>
    <property type="molecule type" value="Genomic_DNA"/>
</dbReference>
<gene>
    <name evidence="2" type="ORF">M9979_09010</name>
</gene>
<dbReference type="InterPro" id="IPR009875">
    <property type="entry name" value="PilZ_domain"/>
</dbReference>
<organism evidence="2 3">
    <name type="scientific">Sphingomonas liriopis</name>
    <dbReference type="NCBI Taxonomy" id="2949094"/>
    <lineage>
        <taxon>Bacteria</taxon>
        <taxon>Pseudomonadati</taxon>
        <taxon>Pseudomonadota</taxon>
        <taxon>Alphaproteobacteria</taxon>
        <taxon>Sphingomonadales</taxon>
        <taxon>Sphingomonadaceae</taxon>
        <taxon>Sphingomonas</taxon>
    </lineage>
</organism>
<comment type="caution">
    <text evidence="2">The sequence shown here is derived from an EMBL/GenBank/DDBJ whole genome shotgun (WGS) entry which is preliminary data.</text>
</comment>
<protein>
    <submittedName>
        <fullName evidence="2">PilZ domain-containing protein</fullName>
    </submittedName>
</protein>
<name>A0A9X2HSD4_9SPHN</name>
<sequence length="111" mass="11964">MPDRYGKGRASRRDGVRHKVFVPTTMTVHLARERVHLLDLSAHGALIHAAAPPPKGMSIRIECAGRLRRARVMWAGATRFGVAFTLSLSDDQLAAALAEQQRAASAHGTAA</sequence>
<dbReference type="Pfam" id="PF07238">
    <property type="entry name" value="PilZ"/>
    <property type="match status" value="1"/>
</dbReference>
<evidence type="ECO:0000313" key="3">
    <source>
        <dbReference type="Proteomes" id="UP001139486"/>
    </source>
</evidence>
<dbReference type="AlphaFoldDB" id="A0A9X2HSD4"/>
<dbReference type="Proteomes" id="UP001139486">
    <property type="component" value="Unassembled WGS sequence"/>
</dbReference>
<proteinExistence type="predicted"/>
<dbReference type="GO" id="GO:0035438">
    <property type="term" value="F:cyclic-di-GMP binding"/>
    <property type="evidence" value="ECO:0007669"/>
    <property type="project" value="InterPro"/>
</dbReference>
<dbReference type="SUPFAM" id="SSF141371">
    <property type="entry name" value="PilZ domain-like"/>
    <property type="match status" value="1"/>
</dbReference>
<reference evidence="2" key="1">
    <citation type="submission" date="2022-05" db="EMBL/GenBank/DDBJ databases">
        <title>Sphingomonas sp. strain RP10 Genome sequencing and assembly.</title>
        <authorList>
            <person name="Kim I."/>
        </authorList>
    </citation>
    <scope>NUCLEOTIDE SEQUENCE</scope>
    <source>
        <strain evidence="2">RP10</strain>
    </source>
</reference>
<accession>A0A9X2HSD4</accession>
<dbReference type="RefSeq" id="WP_254289020.1">
    <property type="nucleotide sequence ID" value="NZ_JAMLDY010000009.1"/>
</dbReference>
<evidence type="ECO:0000313" key="2">
    <source>
        <dbReference type="EMBL" id="MCP3735007.1"/>
    </source>
</evidence>
<evidence type="ECO:0000259" key="1">
    <source>
        <dbReference type="Pfam" id="PF07238"/>
    </source>
</evidence>